<protein>
    <submittedName>
        <fullName evidence="1">Uncharacterized protein</fullName>
    </submittedName>
</protein>
<dbReference type="Proteomes" id="UP000044377">
    <property type="component" value="Unassembled WGS sequence"/>
</dbReference>
<gene>
    <name evidence="1" type="ORF">BN1221_03063</name>
</gene>
<reference evidence="2" key="1">
    <citation type="submission" date="2015-01" db="EMBL/GenBank/DDBJ databases">
        <authorList>
            <person name="Paterson Steve"/>
        </authorList>
    </citation>
    <scope>NUCLEOTIDE SEQUENCE [LARGE SCALE GENOMIC DNA]</scope>
    <source>
        <strain evidence="2">OBR1</strain>
    </source>
</reference>
<proteinExistence type="predicted"/>
<name>A0A0G4JXD6_9GAMM</name>
<dbReference type="EMBL" id="CGIG01000001">
    <property type="protein sequence ID" value="CPR18173.1"/>
    <property type="molecule type" value="Genomic_DNA"/>
</dbReference>
<organism evidence="1 2">
    <name type="scientific">Brenneria goodwinii</name>
    <dbReference type="NCBI Taxonomy" id="1109412"/>
    <lineage>
        <taxon>Bacteria</taxon>
        <taxon>Pseudomonadati</taxon>
        <taxon>Pseudomonadota</taxon>
        <taxon>Gammaproteobacteria</taxon>
        <taxon>Enterobacterales</taxon>
        <taxon>Pectobacteriaceae</taxon>
        <taxon>Brenneria</taxon>
    </lineage>
</organism>
<accession>A0A0G4JXD6</accession>
<sequence>MPANQTEKGRPLRHTVSSIMGAALSADEAALITPSAR</sequence>
<keyword evidence="2" id="KW-1185">Reference proteome</keyword>
<evidence type="ECO:0000313" key="2">
    <source>
        <dbReference type="Proteomes" id="UP000044377"/>
    </source>
</evidence>
<dbReference type="AlphaFoldDB" id="A0A0G4JXD6"/>
<evidence type="ECO:0000313" key="1">
    <source>
        <dbReference type="EMBL" id="CPR18173.1"/>
    </source>
</evidence>